<dbReference type="RefSeq" id="WP_159750426.1">
    <property type="nucleotide sequence ID" value="NZ_WUQX01000001.1"/>
</dbReference>
<evidence type="ECO:0000259" key="2">
    <source>
        <dbReference type="Pfam" id="PF13439"/>
    </source>
</evidence>
<evidence type="ECO:0000313" key="3">
    <source>
        <dbReference type="EMBL" id="MXP75117.1"/>
    </source>
</evidence>
<dbReference type="EMBL" id="WUQX01000001">
    <property type="protein sequence ID" value="MXP75117.1"/>
    <property type="molecule type" value="Genomic_DNA"/>
</dbReference>
<evidence type="ECO:0000259" key="1">
    <source>
        <dbReference type="Pfam" id="PF00534"/>
    </source>
</evidence>
<dbReference type="InterPro" id="IPR028098">
    <property type="entry name" value="Glyco_trans_4-like_N"/>
</dbReference>
<dbReference type="Pfam" id="PF00534">
    <property type="entry name" value="Glycos_transf_1"/>
    <property type="match status" value="1"/>
</dbReference>
<accession>A0A7X3SI66</accession>
<keyword evidence="4" id="KW-1185">Reference proteome</keyword>
<reference evidence="3 4" key="1">
    <citation type="submission" date="2019-12" db="EMBL/GenBank/DDBJ databases">
        <title>Sporaefaciens musculi gen. nov., sp. nov., a novel bacterium isolated from the caecum of an obese mouse.</title>
        <authorList>
            <person name="Rasmussen T.S."/>
            <person name="Streidl T."/>
            <person name="Hitch T.C.A."/>
            <person name="Wortmann E."/>
            <person name="Deptula P."/>
            <person name="Hansen M."/>
            <person name="Nielsen D.S."/>
            <person name="Clavel T."/>
            <person name="Vogensen F.K."/>
        </authorList>
    </citation>
    <scope>NUCLEOTIDE SEQUENCE [LARGE SCALE GENOMIC DNA]</scope>
    <source>
        <strain evidence="3 4">WCA-9-b2</strain>
    </source>
</reference>
<protein>
    <submittedName>
        <fullName evidence="3">Glycosyltransferase</fullName>
    </submittedName>
</protein>
<gene>
    <name evidence="3" type="ORF">GN277_06900</name>
</gene>
<evidence type="ECO:0000313" key="4">
    <source>
        <dbReference type="Proteomes" id="UP000460412"/>
    </source>
</evidence>
<name>A0A7X3SI66_9FIRM</name>
<dbReference type="PANTHER" id="PTHR12526">
    <property type="entry name" value="GLYCOSYLTRANSFERASE"/>
    <property type="match status" value="1"/>
</dbReference>
<sequence>MKIMMIGSDAGAYGSALSMCHLMKNFNKRGVDFVGILPSSILRADIWNEFGVKIRFVNFYKWIYIPKGTVYNWAKWIYKIILNINAEIKVYKIMKEENPDIIHINTAAIGTGAIAACLSRKKLVWHFREFVEEDLGARFHGKFFSKCLFRKADARIAVSNSVRKHYQMMIRRECKCIYNGVNINKFYYKHVLFHNEEIVVTVPGRLLKSKGQYEVIQTFIELDDMLGNYKMYILGDGEEEYTKLLTELIEKYHMNDKVIMMGYVSNIHSYYRISDIVIINSAKEAFGRTTVEAMLSGCVVVGNDTGGTSELLNNGNGFLFDHKSLTLKDVLLQIICDKNSAMITAQRGQKYAKEMFTDEKNASEIIALYKEILNG</sequence>
<comment type="caution">
    <text evidence="3">The sequence shown here is derived from an EMBL/GenBank/DDBJ whole genome shotgun (WGS) entry which is preliminary data.</text>
</comment>
<feature type="domain" description="Glycosyl transferase family 1" evidence="1">
    <location>
        <begin position="193"/>
        <end position="350"/>
    </location>
</feature>
<dbReference type="CDD" id="cd03801">
    <property type="entry name" value="GT4_PimA-like"/>
    <property type="match status" value="1"/>
</dbReference>
<feature type="domain" description="Glycosyltransferase subfamily 4-like N-terminal" evidence="2">
    <location>
        <begin position="48"/>
        <end position="184"/>
    </location>
</feature>
<dbReference type="Pfam" id="PF13439">
    <property type="entry name" value="Glyco_transf_4"/>
    <property type="match status" value="1"/>
</dbReference>
<dbReference type="PANTHER" id="PTHR12526:SF627">
    <property type="entry name" value="D-RHAMNOSYLTRANSFERASE WBPZ"/>
    <property type="match status" value="1"/>
</dbReference>
<dbReference type="AlphaFoldDB" id="A0A7X3SI66"/>
<keyword evidence="3" id="KW-0808">Transferase</keyword>
<dbReference type="GO" id="GO:0016757">
    <property type="term" value="F:glycosyltransferase activity"/>
    <property type="evidence" value="ECO:0007669"/>
    <property type="project" value="InterPro"/>
</dbReference>
<dbReference type="Proteomes" id="UP000460412">
    <property type="component" value="Unassembled WGS sequence"/>
</dbReference>
<dbReference type="Gene3D" id="3.40.50.2000">
    <property type="entry name" value="Glycogen Phosphorylase B"/>
    <property type="match status" value="2"/>
</dbReference>
<dbReference type="InterPro" id="IPR001296">
    <property type="entry name" value="Glyco_trans_1"/>
</dbReference>
<proteinExistence type="predicted"/>
<organism evidence="3 4">
    <name type="scientific">Sporofaciens musculi</name>
    <dbReference type="NCBI Taxonomy" id="2681861"/>
    <lineage>
        <taxon>Bacteria</taxon>
        <taxon>Bacillati</taxon>
        <taxon>Bacillota</taxon>
        <taxon>Clostridia</taxon>
        <taxon>Lachnospirales</taxon>
        <taxon>Lachnospiraceae</taxon>
        <taxon>Sporofaciens</taxon>
    </lineage>
</organism>
<dbReference type="SUPFAM" id="SSF53756">
    <property type="entry name" value="UDP-Glycosyltransferase/glycogen phosphorylase"/>
    <property type="match status" value="1"/>
</dbReference>